<evidence type="ECO:0000256" key="1">
    <source>
        <dbReference type="ARBA" id="ARBA00004123"/>
    </source>
</evidence>
<organism evidence="21 22">
    <name type="scientific">Nadsonia fulvescens var. elongata DSM 6958</name>
    <dbReference type="NCBI Taxonomy" id="857566"/>
    <lineage>
        <taxon>Eukaryota</taxon>
        <taxon>Fungi</taxon>
        <taxon>Dikarya</taxon>
        <taxon>Ascomycota</taxon>
        <taxon>Saccharomycotina</taxon>
        <taxon>Dipodascomycetes</taxon>
        <taxon>Dipodascales</taxon>
        <taxon>Dipodascales incertae sedis</taxon>
        <taxon>Nadsonia</taxon>
    </lineage>
</organism>
<dbReference type="EMBL" id="KV454414">
    <property type="protein sequence ID" value="ODQ63621.1"/>
    <property type="molecule type" value="Genomic_DNA"/>
</dbReference>
<feature type="active site" description="N6-GMP-lysine intermediate" evidence="17">
    <location>
        <position position="65"/>
    </location>
</feature>
<dbReference type="GO" id="GO:0099122">
    <property type="term" value="F:RNA polymerase II C-terminal domain binding"/>
    <property type="evidence" value="ECO:0007669"/>
    <property type="project" value="EnsemblFungi"/>
</dbReference>
<feature type="domain" description="mRNA capping enzyme C-terminal" evidence="20">
    <location>
        <begin position="246"/>
        <end position="358"/>
    </location>
</feature>
<comment type="similarity">
    <text evidence="2 16">Belongs to the eukaryotic GTase family.</text>
</comment>
<keyword evidence="11 16" id="KW-0539">Nucleus</keyword>
<sequence length="407" mass="47990">MAGEVPDLNQLGHRAPRDVTMRLRHEVARLLQRDSTSFPGAQPVSFSKHHIQDNLLQQDYYVCEKSDGLRCLMYLTAERNQDQHEEQAVYMITRKNEYFYINDIYFPRANDIKEFNRDCLIDGELVFSKSPETGKSEIKYLMFDCLAAGFNTLLVDRFYDKRLAYLKSFIYEPFKRLCTDYPEDTIVFPFKATMKHMDFSYGLQQVFDVLQPKLGHISDGLIFTCRTSPYVSGTDRNILKWKPSEENSVDFLLTLDIPVYQPDGFVNYDTKPRFQLNVWYGGDSNKPFGELYLTDDEWETIKALNEPVDERVVECYKDKEDRWRYLRFRDDKTNGNHISTVESVLISIDNPVTKDDLLDAVPIIRKNWKLRDHERQLKHQQHQQHQQKQQGVLKRPIEGNEMPPRKK</sequence>
<dbReference type="GO" id="GO:0004484">
    <property type="term" value="F:mRNA guanylyltransferase activity"/>
    <property type="evidence" value="ECO:0007669"/>
    <property type="project" value="UniProtKB-EC"/>
</dbReference>
<dbReference type="PANTHER" id="PTHR10367:SF17">
    <property type="entry name" value="MRNA-CAPPING ENZYME"/>
    <property type="match status" value="1"/>
</dbReference>
<evidence type="ECO:0000256" key="9">
    <source>
        <dbReference type="ARBA" id="ARBA00023042"/>
    </source>
</evidence>
<keyword evidence="5 16" id="KW-0507">mRNA processing</keyword>
<protein>
    <recommendedName>
        <fullName evidence="4 16">mRNA-capping enzyme subunit alpha</fullName>
        <ecNumber evidence="3 16">2.7.7.50</ecNumber>
    </recommendedName>
    <alternativeName>
        <fullName evidence="12 16">GTP--RNA guanylyltransferase</fullName>
    </alternativeName>
    <alternativeName>
        <fullName evidence="13 16">mRNA guanylyltransferase</fullName>
    </alternativeName>
</protein>
<dbReference type="InterPro" id="IPR012340">
    <property type="entry name" value="NA-bd_OB-fold"/>
</dbReference>
<comment type="function">
    <text evidence="16">Second step of mRNA capping. Transfer of the GMP moiety of GTP to the 5'-end of RNA via an enzyme-GMP covalent reaction intermediate.</text>
</comment>
<proteinExistence type="inferred from homology"/>
<dbReference type="Pfam" id="PF01331">
    <property type="entry name" value="mRNA_cap_enzyme"/>
    <property type="match status" value="1"/>
</dbReference>
<dbReference type="EC" id="2.7.7.50" evidence="3 16"/>
<dbReference type="GO" id="GO:0006370">
    <property type="term" value="P:7-methylguanosine mRNA capping"/>
    <property type="evidence" value="ECO:0007669"/>
    <property type="project" value="UniProtKB-KW"/>
</dbReference>
<dbReference type="STRING" id="857566.A0A1E3PE13"/>
<keyword evidence="9 16" id="KW-0506">mRNA capping</keyword>
<evidence type="ECO:0000256" key="5">
    <source>
        <dbReference type="ARBA" id="ARBA00022664"/>
    </source>
</evidence>
<evidence type="ECO:0000259" key="19">
    <source>
        <dbReference type="Pfam" id="PF01331"/>
    </source>
</evidence>
<evidence type="ECO:0000313" key="21">
    <source>
        <dbReference type="EMBL" id="ODQ63621.1"/>
    </source>
</evidence>
<evidence type="ECO:0000256" key="15">
    <source>
        <dbReference type="ARBA" id="ARBA00047082"/>
    </source>
</evidence>
<evidence type="ECO:0000313" key="22">
    <source>
        <dbReference type="Proteomes" id="UP000095009"/>
    </source>
</evidence>
<evidence type="ECO:0000256" key="13">
    <source>
        <dbReference type="ARBA" id="ARBA00030702"/>
    </source>
</evidence>
<dbReference type="PANTHER" id="PTHR10367">
    <property type="entry name" value="MRNA-CAPPING ENZYME"/>
    <property type="match status" value="1"/>
</dbReference>
<evidence type="ECO:0000256" key="14">
    <source>
        <dbReference type="ARBA" id="ARBA00044624"/>
    </source>
</evidence>
<dbReference type="GO" id="GO:0031533">
    <property type="term" value="C:mRNA capping enzyme complex"/>
    <property type="evidence" value="ECO:0007669"/>
    <property type="project" value="InterPro"/>
</dbReference>
<evidence type="ECO:0000256" key="16">
    <source>
        <dbReference type="PIRNR" id="PIRNR036959"/>
    </source>
</evidence>
<keyword evidence="7 16" id="KW-0548">Nucleotidyltransferase</keyword>
<dbReference type="CDD" id="cd07895">
    <property type="entry name" value="Adenylation_mRNA_capping"/>
    <property type="match status" value="1"/>
</dbReference>
<gene>
    <name evidence="21" type="ORF">NADFUDRAFT_53284</name>
</gene>
<comment type="subunit">
    <text evidence="15">Heterodimer. The mRNA-capping enzyme is composed of two separate chains alpha and beta, respectively a mRNA guanylyltransferase and an mRNA 5'-triphosphate monophosphatase.</text>
</comment>
<dbReference type="SUPFAM" id="SSF50249">
    <property type="entry name" value="Nucleic acid-binding proteins"/>
    <property type="match status" value="1"/>
</dbReference>
<dbReference type="InterPro" id="IPR013846">
    <property type="entry name" value="mRNA_cap_enzyme_C"/>
</dbReference>
<dbReference type="InterPro" id="IPR001339">
    <property type="entry name" value="mRNA_cap_enzyme_adenylation"/>
</dbReference>
<dbReference type="Proteomes" id="UP000095009">
    <property type="component" value="Unassembled WGS sequence"/>
</dbReference>
<evidence type="ECO:0000256" key="6">
    <source>
        <dbReference type="ARBA" id="ARBA00022679"/>
    </source>
</evidence>
<accession>A0A1E3PE13</accession>
<evidence type="ECO:0000256" key="18">
    <source>
        <dbReference type="SAM" id="MobiDB-lite"/>
    </source>
</evidence>
<keyword evidence="8 16" id="KW-0547">Nucleotide-binding</keyword>
<evidence type="ECO:0000256" key="7">
    <source>
        <dbReference type="ARBA" id="ARBA00022695"/>
    </source>
</evidence>
<evidence type="ECO:0000256" key="2">
    <source>
        <dbReference type="ARBA" id="ARBA00010237"/>
    </source>
</evidence>
<evidence type="ECO:0000256" key="10">
    <source>
        <dbReference type="ARBA" id="ARBA00023134"/>
    </source>
</evidence>
<dbReference type="Pfam" id="PF03919">
    <property type="entry name" value="mRNA_cap_C"/>
    <property type="match status" value="1"/>
</dbReference>
<dbReference type="GO" id="GO:0005524">
    <property type="term" value="F:ATP binding"/>
    <property type="evidence" value="ECO:0007669"/>
    <property type="project" value="InterPro"/>
</dbReference>
<name>A0A1E3PE13_9ASCO</name>
<dbReference type="AlphaFoldDB" id="A0A1E3PE13"/>
<comment type="catalytic activity">
    <reaction evidence="14">
        <text>a 5'-end diphospho-ribonucleoside in mRNA + GTP + H(+) = a 5'-end (5'-triphosphoguanosine)-ribonucleoside in mRNA + diphosphate</text>
        <dbReference type="Rhea" id="RHEA:67012"/>
        <dbReference type="Rhea" id="RHEA-COMP:17165"/>
        <dbReference type="Rhea" id="RHEA-COMP:17166"/>
        <dbReference type="ChEBI" id="CHEBI:15378"/>
        <dbReference type="ChEBI" id="CHEBI:33019"/>
        <dbReference type="ChEBI" id="CHEBI:37565"/>
        <dbReference type="ChEBI" id="CHEBI:167616"/>
        <dbReference type="ChEBI" id="CHEBI:167617"/>
        <dbReference type="EC" id="2.7.7.50"/>
    </reaction>
    <physiologicalReaction direction="left-to-right" evidence="14">
        <dbReference type="Rhea" id="RHEA:67013"/>
    </physiologicalReaction>
</comment>
<dbReference type="GO" id="GO:0005525">
    <property type="term" value="F:GTP binding"/>
    <property type="evidence" value="ECO:0007669"/>
    <property type="project" value="UniProtKB-KW"/>
</dbReference>
<feature type="region of interest" description="Disordered" evidence="18">
    <location>
        <begin position="374"/>
        <end position="407"/>
    </location>
</feature>
<feature type="domain" description="mRNA capping enzyme adenylation" evidence="19">
    <location>
        <begin position="42"/>
        <end position="242"/>
    </location>
</feature>
<evidence type="ECO:0000256" key="12">
    <source>
        <dbReference type="ARBA" id="ARBA00029909"/>
    </source>
</evidence>
<comment type="subcellular location">
    <subcellularLocation>
        <location evidence="1 16">Nucleus</location>
    </subcellularLocation>
</comment>
<reference evidence="21 22" key="1">
    <citation type="journal article" date="2016" name="Proc. Natl. Acad. Sci. U.S.A.">
        <title>Comparative genomics of biotechnologically important yeasts.</title>
        <authorList>
            <person name="Riley R."/>
            <person name="Haridas S."/>
            <person name="Wolfe K.H."/>
            <person name="Lopes M.R."/>
            <person name="Hittinger C.T."/>
            <person name="Goeker M."/>
            <person name="Salamov A.A."/>
            <person name="Wisecaver J.H."/>
            <person name="Long T.M."/>
            <person name="Calvey C.H."/>
            <person name="Aerts A.L."/>
            <person name="Barry K.W."/>
            <person name="Choi C."/>
            <person name="Clum A."/>
            <person name="Coughlan A.Y."/>
            <person name="Deshpande S."/>
            <person name="Douglass A.P."/>
            <person name="Hanson S.J."/>
            <person name="Klenk H.-P."/>
            <person name="LaButti K.M."/>
            <person name="Lapidus A."/>
            <person name="Lindquist E.A."/>
            <person name="Lipzen A.M."/>
            <person name="Meier-Kolthoff J.P."/>
            <person name="Ohm R.A."/>
            <person name="Otillar R.P."/>
            <person name="Pangilinan J.L."/>
            <person name="Peng Y."/>
            <person name="Rokas A."/>
            <person name="Rosa C.A."/>
            <person name="Scheuner C."/>
            <person name="Sibirny A.A."/>
            <person name="Slot J.C."/>
            <person name="Stielow J.B."/>
            <person name="Sun H."/>
            <person name="Kurtzman C.P."/>
            <person name="Blackwell M."/>
            <person name="Grigoriev I.V."/>
            <person name="Jeffries T.W."/>
        </authorList>
    </citation>
    <scope>NUCLEOTIDE SEQUENCE [LARGE SCALE GENOMIC DNA]</scope>
    <source>
        <strain evidence="21 22">DSM 6958</strain>
    </source>
</reference>
<dbReference type="Gene3D" id="2.40.50.140">
    <property type="entry name" value="Nucleic acid-binding proteins"/>
    <property type="match status" value="1"/>
</dbReference>
<evidence type="ECO:0000256" key="8">
    <source>
        <dbReference type="ARBA" id="ARBA00022741"/>
    </source>
</evidence>
<evidence type="ECO:0000259" key="20">
    <source>
        <dbReference type="Pfam" id="PF03919"/>
    </source>
</evidence>
<keyword evidence="22" id="KW-1185">Reference proteome</keyword>
<evidence type="ECO:0000256" key="11">
    <source>
        <dbReference type="ARBA" id="ARBA00023242"/>
    </source>
</evidence>
<dbReference type="InterPro" id="IPR051029">
    <property type="entry name" value="mRNA_Capping_Enz/RNA_Phosphat"/>
</dbReference>
<keyword evidence="10 16" id="KW-0342">GTP-binding</keyword>
<dbReference type="Gene3D" id="3.30.470.30">
    <property type="entry name" value="DNA ligase/mRNA capping enzyme"/>
    <property type="match status" value="1"/>
</dbReference>
<keyword evidence="6 16" id="KW-0808">Transferase</keyword>
<dbReference type="SUPFAM" id="SSF56091">
    <property type="entry name" value="DNA ligase/mRNA capping enzyme, catalytic domain"/>
    <property type="match status" value="1"/>
</dbReference>
<evidence type="ECO:0000256" key="3">
    <source>
        <dbReference type="ARBA" id="ARBA00012475"/>
    </source>
</evidence>
<dbReference type="PIRSF" id="PIRSF036959">
    <property type="entry name" value="mRNA_cap_alpha"/>
    <property type="match status" value="1"/>
</dbReference>
<evidence type="ECO:0000256" key="4">
    <source>
        <dbReference type="ARBA" id="ARBA00019171"/>
    </source>
</evidence>
<dbReference type="OrthoDB" id="200924at2759"/>
<evidence type="ECO:0000256" key="17">
    <source>
        <dbReference type="PIRSR" id="PIRSR036959-1"/>
    </source>
</evidence>
<dbReference type="InterPro" id="IPR017075">
    <property type="entry name" value="mRNA_cap_enzyme_alpha"/>
</dbReference>